<evidence type="ECO:0000256" key="4">
    <source>
        <dbReference type="ARBA" id="ARBA00023180"/>
    </source>
</evidence>
<protein>
    <recommendedName>
        <fullName evidence="7">Ig-like domain-containing protein</fullName>
    </recommendedName>
</protein>
<dbReference type="InterPro" id="IPR013783">
    <property type="entry name" value="Ig-like_fold"/>
</dbReference>
<dbReference type="InterPro" id="IPR003599">
    <property type="entry name" value="Ig_sub"/>
</dbReference>
<evidence type="ECO:0000313" key="9">
    <source>
        <dbReference type="Proteomes" id="UP000596742"/>
    </source>
</evidence>
<keyword evidence="6" id="KW-0812">Transmembrane</keyword>
<dbReference type="AlphaFoldDB" id="A0A8B6FR79"/>
<keyword evidence="2 6" id="KW-0472">Membrane</keyword>
<dbReference type="GO" id="GO:0016020">
    <property type="term" value="C:membrane"/>
    <property type="evidence" value="ECO:0007669"/>
    <property type="project" value="UniProtKB-SubCell"/>
</dbReference>
<keyword evidence="5" id="KW-0393">Immunoglobulin domain</keyword>
<accession>A0A8B6FR79</accession>
<evidence type="ECO:0000313" key="8">
    <source>
        <dbReference type="EMBL" id="VDI54073.1"/>
    </source>
</evidence>
<evidence type="ECO:0000256" key="2">
    <source>
        <dbReference type="ARBA" id="ARBA00023136"/>
    </source>
</evidence>
<dbReference type="Pfam" id="PF13927">
    <property type="entry name" value="Ig_3"/>
    <property type="match status" value="3"/>
</dbReference>
<keyword evidence="9" id="KW-1185">Reference proteome</keyword>
<feature type="domain" description="Ig-like" evidence="7">
    <location>
        <begin position="382"/>
        <end position="462"/>
    </location>
</feature>
<proteinExistence type="predicted"/>
<feature type="transmembrane region" description="Helical" evidence="6">
    <location>
        <begin position="476"/>
        <end position="495"/>
    </location>
</feature>
<keyword evidence="3" id="KW-1015">Disulfide bond</keyword>
<dbReference type="PROSITE" id="PS50835">
    <property type="entry name" value="IG_LIKE"/>
    <property type="match status" value="5"/>
</dbReference>
<evidence type="ECO:0000256" key="6">
    <source>
        <dbReference type="SAM" id="Phobius"/>
    </source>
</evidence>
<comment type="caution">
    <text evidence="8">The sequence shown here is derived from an EMBL/GenBank/DDBJ whole genome shotgun (WGS) entry which is preliminary data.</text>
</comment>
<dbReference type="Gene3D" id="2.60.40.10">
    <property type="entry name" value="Immunoglobulins"/>
    <property type="match status" value="5"/>
</dbReference>
<dbReference type="EMBL" id="UYJE01007361">
    <property type="protein sequence ID" value="VDI54073.1"/>
    <property type="molecule type" value="Genomic_DNA"/>
</dbReference>
<evidence type="ECO:0000256" key="5">
    <source>
        <dbReference type="ARBA" id="ARBA00023319"/>
    </source>
</evidence>
<organism evidence="8 9">
    <name type="scientific">Mytilus galloprovincialis</name>
    <name type="common">Mediterranean mussel</name>
    <dbReference type="NCBI Taxonomy" id="29158"/>
    <lineage>
        <taxon>Eukaryota</taxon>
        <taxon>Metazoa</taxon>
        <taxon>Spiralia</taxon>
        <taxon>Lophotrochozoa</taxon>
        <taxon>Mollusca</taxon>
        <taxon>Bivalvia</taxon>
        <taxon>Autobranchia</taxon>
        <taxon>Pteriomorphia</taxon>
        <taxon>Mytilida</taxon>
        <taxon>Mytiloidea</taxon>
        <taxon>Mytilidae</taxon>
        <taxon>Mytilinae</taxon>
        <taxon>Mytilus</taxon>
    </lineage>
</organism>
<keyword evidence="4" id="KW-0325">Glycoprotein</keyword>
<feature type="domain" description="Ig-like" evidence="7">
    <location>
        <begin position="258"/>
        <end position="344"/>
    </location>
</feature>
<gene>
    <name evidence="8" type="ORF">MGAL_10B078004</name>
</gene>
<name>A0A8B6FR79_MYTGA</name>
<dbReference type="OrthoDB" id="10038880at2759"/>
<comment type="subcellular location">
    <subcellularLocation>
        <location evidence="1">Membrane</location>
        <topology evidence="1">Single-pass type I membrane protein</topology>
    </subcellularLocation>
</comment>
<dbReference type="InterPro" id="IPR036179">
    <property type="entry name" value="Ig-like_dom_sf"/>
</dbReference>
<dbReference type="SUPFAM" id="SSF48726">
    <property type="entry name" value="Immunoglobulin"/>
    <property type="match status" value="5"/>
</dbReference>
<reference evidence="8" key="1">
    <citation type="submission" date="2018-11" db="EMBL/GenBank/DDBJ databases">
        <authorList>
            <person name="Alioto T."/>
            <person name="Alioto T."/>
        </authorList>
    </citation>
    <scope>NUCLEOTIDE SEQUENCE</scope>
</reference>
<dbReference type="PANTHER" id="PTHR11640">
    <property type="entry name" value="NEPHRIN"/>
    <property type="match status" value="1"/>
</dbReference>
<feature type="domain" description="Ig-like" evidence="7">
    <location>
        <begin position="1"/>
        <end position="77"/>
    </location>
</feature>
<dbReference type="InterPro" id="IPR003598">
    <property type="entry name" value="Ig_sub2"/>
</dbReference>
<evidence type="ECO:0000259" key="7">
    <source>
        <dbReference type="PROSITE" id="PS50835"/>
    </source>
</evidence>
<sequence>MIEEINEDEIKKLCCNVESNASTTKWLNGSQEILVTHNVTETCYRIENAGRYDHGNYTCISENIVGSGSVSVVLKVNYKPVVPYLHDIFDAINEGKTKKICCVVDSSPSPTSTRLVNGSQQILVTHFVAETCYTINNISRFDQGIYTCIAENIIGIGSITTVLKVKYKPLVSTTHGLVEEINEGAKIKLCCYVDSNPSPTSTKWLNGSLEILVTLNFTETCYSFENVSRYDHGNYTCIAENIIGIGSITTFLKVNYKPVVSIFHDLIEEINEGDQTKLCCFVKSNPTPTSTRWLNGIKEILVSHNVYKTCYTIESISRYDQRNYTCIAENIIGIGSASIVLKVKWRKTSSSIDNPYTLVSIVKEDLFTLPKDMSKSVGFDKPEVSSSHDLIEVIHEGETKTLCCFVDSNPIPISTRWLNGSQDIYVTHNVAKTCYTIQSVSRYDQGNYTCIAHNAIGNGSITTLLQFKSNYYVKESIQTIVIVVFLAIVAAAVAGKGMLFQNSIQNITTVVRAVLENRDISQVSVRHSSTSSDDDSNASVYLDDGYEHSYTILLTNNRGEDEHVYLNPTKTSNSANSTSFENAACGNSFELTDQTKTHCEANSGEENNESDT</sequence>
<dbReference type="InterPro" id="IPR051275">
    <property type="entry name" value="Cell_adhesion_signaling"/>
</dbReference>
<dbReference type="InterPro" id="IPR007110">
    <property type="entry name" value="Ig-like_dom"/>
</dbReference>
<dbReference type="Proteomes" id="UP000596742">
    <property type="component" value="Unassembled WGS sequence"/>
</dbReference>
<dbReference type="SMART" id="SM00409">
    <property type="entry name" value="IG"/>
    <property type="match status" value="5"/>
</dbReference>
<feature type="domain" description="Ig-like" evidence="7">
    <location>
        <begin position="80"/>
        <end position="166"/>
    </location>
</feature>
<evidence type="ECO:0000256" key="1">
    <source>
        <dbReference type="ARBA" id="ARBA00004479"/>
    </source>
</evidence>
<keyword evidence="6" id="KW-1133">Transmembrane helix</keyword>
<feature type="domain" description="Ig-like" evidence="7">
    <location>
        <begin position="169"/>
        <end position="255"/>
    </location>
</feature>
<dbReference type="SMART" id="SM00408">
    <property type="entry name" value="IGc2"/>
    <property type="match status" value="4"/>
</dbReference>
<evidence type="ECO:0000256" key="3">
    <source>
        <dbReference type="ARBA" id="ARBA00023157"/>
    </source>
</evidence>